<organism evidence="1 2">
    <name type="scientific">Verruconis gallopava</name>
    <dbReference type="NCBI Taxonomy" id="253628"/>
    <lineage>
        <taxon>Eukaryota</taxon>
        <taxon>Fungi</taxon>
        <taxon>Dikarya</taxon>
        <taxon>Ascomycota</taxon>
        <taxon>Pezizomycotina</taxon>
        <taxon>Dothideomycetes</taxon>
        <taxon>Pleosporomycetidae</taxon>
        <taxon>Venturiales</taxon>
        <taxon>Sympoventuriaceae</taxon>
        <taxon>Verruconis</taxon>
    </lineage>
</organism>
<proteinExistence type="predicted"/>
<sequence length="324" mass="36008">MFCGLCSRPASPPLEPKSSDDLLFSFSSSMLDTANPPSKAFESGGTSNDEKILEPQKVELLILGAGWTSKFLIPALNEEKIEYAATTTSGRDNTIPFRFDPESDDKSPFEVLPDTKTVLITFPLRGKGQSLKLSQFYCDTHSNTEPKFIQLGSTGIFTNKGWSNHKSPYDKADERAIAEDELLSCCSATVLNLAGLYDNEIRRPQNWVSRVAKTKADVKGKQSLHLIHGKDVARGIIASHKNFDAVKGQRWILTDLFSYDWWGLLMAWGGTLQDGSDIRQVIMEAMLENEIKALTRTTGEIGRALDARDFWKTVDAMPQEGSVY</sequence>
<dbReference type="GeneID" id="27309524"/>
<protein>
    <submittedName>
        <fullName evidence="1">Uncharacterized protein</fullName>
    </submittedName>
</protein>
<dbReference type="STRING" id="253628.A0A0D2AMA9"/>
<accession>A0A0D2AMA9</accession>
<dbReference type="OrthoDB" id="674948at2759"/>
<dbReference type="VEuPathDB" id="FungiDB:PV09_01551"/>
<dbReference type="Gene3D" id="3.40.50.720">
    <property type="entry name" value="NAD(P)-binding Rossmann-like Domain"/>
    <property type="match status" value="1"/>
</dbReference>
<dbReference type="PANTHER" id="PTHR40129:SF2">
    <property type="entry name" value="KETOPANTOATE REDUCTASE N-TERMINAL DOMAIN-CONTAINING PROTEIN"/>
    <property type="match status" value="1"/>
</dbReference>
<gene>
    <name evidence="1" type="ORF">PV09_01551</name>
</gene>
<evidence type="ECO:0000313" key="1">
    <source>
        <dbReference type="EMBL" id="KIW07600.1"/>
    </source>
</evidence>
<dbReference type="EMBL" id="KN847532">
    <property type="protein sequence ID" value="KIW07600.1"/>
    <property type="molecule type" value="Genomic_DNA"/>
</dbReference>
<keyword evidence="2" id="KW-1185">Reference proteome</keyword>
<name>A0A0D2AMA9_9PEZI</name>
<dbReference type="Proteomes" id="UP000053259">
    <property type="component" value="Unassembled WGS sequence"/>
</dbReference>
<reference evidence="1 2" key="1">
    <citation type="submission" date="2015-01" db="EMBL/GenBank/DDBJ databases">
        <title>The Genome Sequence of Ochroconis gallopava CBS43764.</title>
        <authorList>
            <consortium name="The Broad Institute Genomics Platform"/>
            <person name="Cuomo C."/>
            <person name="de Hoog S."/>
            <person name="Gorbushina A."/>
            <person name="Stielow B."/>
            <person name="Teixiera M."/>
            <person name="Abouelleil A."/>
            <person name="Chapman S.B."/>
            <person name="Priest M."/>
            <person name="Young S.K."/>
            <person name="Wortman J."/>
            <person name="Nusbaum C."/>
            <person name="Birren B."/>
        </authorList>
    </citation>
    <scope>NUCLEOTIDE SEQUENCE [LARGE SCALE GENOMIC DNA]</scope>
    <source>
        <strain evidence="1 2">CBS 43764</strain>
    </source>
</reference>
<dbReference type="AlphaFoldDB" id="A0A0D2AMA9"/>
<dbReference type="RefSeq" id="XP_016217469.1">
    <property type="nucleotide sequence ID" value="XM_016354457.1"/>
</dbReference>
<evidence type="ECO:0000313" key="2">
    <source>
        <dbReference type="Proteomes" id="UP000053259"/>
    </source>
</evidence>
<dbReference type="PANTHER" id="PTHR40129">
    <property type="entry name" value="KETOPANTOATE REDUCTASE N-TERMINAL DOMAIN-CONTAINING PROTEIN"/>
    <property type="match status" value="1"/>
</dbReference>
<dbReference type="HOGENOM" id="CLU_044092_0_0_1"/>
<dbReference type="InParanoid" id="A0A0D2AMA9"/>